<evidence type="ECO:0000313" key="2">
    <source>
        <dbReference type="Proteomes" id="UP000001745"/>
    </source>
</evidence>
<reference evidence="2" key="1">
    <citation type="journal article" date="2015" name="Genome Announc.">
        <title>Genome sequence of the AIDS-associated pathogen Penicillium marneffei (ATCC18224) and its near taxonomic relative Talaromyces stipitatus (ATCC10500).</title>
        <authorList>
            <person name="Nierman W.C."/>
            <person name="Fedorova-Abrams N.D."/>
            <person name="Andrianopoulos A."/>
        </authorList>
    </citation>
    <scope>NUCLEOTIDE SEQUENCE [LARGE SCALE GENOMIC DNA]</scope>
    <source>
        <strain evidence="2">ATCC 10500 / CBS 375.48 / QM 6759 / NRRL 1006</strain>
    </source>
</reference>
<gene>
    <name evidence="1" type="ORF">TSTA_105950</name>
</gene>
<dbReference type="HOGENOM" id="CLU_014048_2_1_1"/>
<dbReference type="EMBL" id="EQ962658">
    <property type="protein sequence ID" value="EED14386.1"/>
    <property type="molecule type" value="Genomic_DNA"/>
</dbReference>
<evidence type="ECO:0008006" key="3">
    <source>
        <dbReference type="Google" id="ProtNLM"/>
    </source>
</evidence>
<evidence type="ECO:0000313" key="1">
    <source>
        <dbReference type="EMBL" id="EED14386.1"/>
    </source>
</evidence>
<dbReference type="Proteomes" id="UP000001745">
    <property type="component" value="Unassembled WGS sequence"/>
</dbReference>
<dbReference type="OrthoDB" id="1744869at2759"/>
<dbReference type="InParanoid" id="B8MPE7"/>
<dbReference type="eggNOG" id="ENOG502SB4N">
    <property type="taxonomic scope" value="Eukaryota"/>
</dbReference>
<dbReference type="VEuPathDB" id="FungiDB:TSTA_105950"/>
<dbReference type="PhylomeDB" id="B8MPE7"/>
<accession>B8MPE7</accession>
<dbReference type="GeneID" id="8100454"/>
<proteinExistence type="predicted"/>
<dbReference type="STRING" id="441959.B8MPE7"/>
<keyword evidence="2" id="KW-1185">Reference proteome</keyword>
<dbReference type="AlphaFoldDB" id="B8MPE7"/>
<name>B8MPE7_TALSN</name>
<organism evidence="1 2">
    <name type="scientific">Talaromyces stipitatus (strain ATCC 10500 / CBS 375.48 / QM 6759 / NRRL 1006)</name>
    <name type="common">Penicillium stipitatum</name>
    <dbReference type="NCBI Taxonomy" id="441959"/>
    <lineage>
        <taxon>Eukaryota</taxon>
        <taxon>Fungi</taxon>
        <taxon>Dikarya</taxon>
        <taxon>Ascomycota</taxon>
        <taxon>Pezizomycotina</taxon>
        <taxon>Eurotiomycetes</taxon>
        <taxon>Eurotiomycetidae</taxon>
        <taxon>Eurotiales</taxon>
        <taxon>Trichocomaceae</taxon>
        <taxon>Talaromyces</taxon>
        <taxon>Talaromyces sect. Talaromyces</taxon>
    </lineage>
</organism>
<sequence length="503" mass="54077">MPNLIGYISSSIARDSLVGAGRKCVSGSAFKLPTARKFNSGRANSQWQALTWTTQHPDRVTPENIAPSFAHFAVSQATTVPILFASPEFTAWTEPTGSLLPRWVTPLLDHVHAGDAPKVAYTIAAVVDKISGNNDAREGLSLLLADSSHVTASIATPARLKSNASEEPAFFLTTNVDRSSQSSHEVGLRLARTVFRNGRDRTLLGMRWTRDEPSNSYILDGYHDLSSCSVTSPVHEACCAVNVPFHPVTQRRRVISSMGNILRQVSKSTTDDGMSAGIPASSELEKELPRYVNERGIPHQRVAVWALVEPSTSSMTNTSDRDVQGLLIKGSKLHRVVSGGGGWGKKQGLLSLDPEVSFGGANRLSREASLDQTFASSTETPAAATDFPDFLEGLGLEENISSLSQVAPPGDYIQFFVTSESDNTIPSRIKSKPRTLTYSFGVDAPDESTETSPTASGDITVLQNHFGAVSESAISYSRKDLSGEAQCETKISVPGSRINLSIV</sequence>
<protein>
    <recommendedName>
        <fullName evidence="3">V-type ATPase, C subunit family protein</fullName>
    </recommendedName>
</protein>
<dbReference type="RefSeq" id="XP_002486624.1">
    <property type="nucleotide sequence ID" value="XM_002486579.1"/>
</dbReference>
<dbReference type="OMA" id="VWAMVTP"/>